<evidence type="ECO:0000256" key="8">
    <source>
        <dbReference type="ARBA" id="ARBA00022777"/>
    </source>
</evidence>
<evidence type="ECO:0000256" key="5">
    <source>
        <dbReference type="ARBA" id="ARBA00022679"/>
    </source>
</evidence>
<evidence type="ECO:0000256" key="3">
    <source>
        <dbReference type="ARBA" id="ARBA00022475"/>
    </source>
</evidence>
<evidence type="ECO:0000256" key="13">
    <source>
        <dbReference type="ARBA" id="ARBA00048679"/>
    </source>
</evidence>
<feature type="binding site" evidence="14">
    <location>
        <position position="260"/>
    </location>
    <ligand>
        <name>ATP</name>
        <dbReference type="ChEBI" id="CHEBI:30616"/>
    </ligand>
</feature>
<evidence type="ECO:0000313" key="20">
    <source>
        <dbReference type="Proteomes" id="UP000796880"/>
    </source>
</evidence>
<evidence type="ECO:0000256" key="7">
    <source>
        <dbReference type="ARBA" id="ARBA00022741"/>
    </source>
</evidence>
<keyword evidence="3" id="KW-1003">Cell membrane</keyword>
<dbReference type="OrthoDB" id="4062651at2759"/>
<gene>
    <name evidence="19" type="ORF">FNV43_RR06841</name>
</gene>
<keyword evidence="7 14" id="KW-0547">Nucleotide-binding</keyword>
<evidence type="ECO:0000256" key="16">
    <source>
        <dbReference type="SAM" id="MobiDB-lite"/>
    </source>
</evidence>
<evidence type="ECO:0000313" key="19">
    <source>
        <dbReference type="EMBL" id="KAF3450752.1"/>
    </source>
</evidence>
<feature type="compositionally biased region" description="Low complexity" evidence="16">
    <location>
        <begin position="199"/>
        <end position="209"/>
    </location>
</feature>
<evidence type="ECO:0000256" key="14">
    <source>
        <dbReference type="PROSITE-ProRule" id="PRU10141"/>
    </source>
</evidence>
<dbReference type="InterPro" id="IPR047117">
    <property type="entry name" value="PERK1-13-like"/>
</dbReference>
<dbReference type="EC" id="2.7.11.1" evidence="2"/>
<dbReference type="Gene3D" id="1.10.510.10">
    <property type="entry name" value="Transferase(Phosphotransferase) domain 1"/>
    <property type="match status" value="1"/>
</dbReference>
<organism evidence="19 20">
    <name type="scientific">Rhamnella rubrinervis</name>
    <dbReference type="NCBI Taxonomy" id="2594499"/>
    <lineage>
        <taxon>Eukaryota</taxon>
        <taxon>Viridiplantae</taxon>
        <taxon>Streptophyta</taxon>
        <taxon>Embryophyta</taxon>
        <taxon>Tracheophyta</taxon>
        <taxon>Spermatophyta</taxon>
        <taxon>Magnoliopsida</taxon>
        <taxon>eudicotyledons</taxon>
        <taxon>Gunneridae</taxon>
        <taxon>Pentapetalae</taxon>
        <taxon>rosids</taxon>
        <taxon>fabids</taxon>
        <taxon>Rosales</taxon>
        <taxon>Rhamnaceae</taxon>
        <taxon>rhamnoid group</taxon>
        <taxon>Rhamneae</taxon>
        <taxon>Rhamnella</taxon>
    </lineage>
</organism>
<dbReference type="PROSITE" id="PS00108">
    <property type="entry name" value="PROTEIN_KINASE_ST"/>
    <property type="match status" value="1"/>
</dbReference>
<comment type="catalytic activity">
    <reaction evidence="12">
        <text>L-threonyl-[protein] + ATP = O-phospho-L-threonyl-[protein] + ADP + H(+)</text>
        <dbReference type="Rhea" id="RHEA:46608"/>
        <dbReference type="Rhea" id="RHEA-COMP:11060"/>
        <dbReference type="Rhea" id="RHEA-COMP:11605"/>
        <dbReference type="ChEBI" id="CHEBI:15378"/>
        <dbReference type="ChEBI" id="CHEBI:30013"/>
        <dbReference type="ChEBI" id="CHEBI:30616"/>
        <dbReference type="ChEBI" id="CHEBI:61977"/>
        <dbReference type="ChEBI" id="CHEBI:456216"/>
        <dbReference type="EC" id="2.7.11.1"/>
    </reaction>
</comment>
<keyword evidence="8" id="KW-0418">Kinase</keyword>
<evidence type="ECO:0000259" key="18">
    <source>
        <dbReference type="PROSITE" id="PS50011"/>
    </source>
</evidence>
<feature type="compositionally biased region" description="Low complexity" evidence="16">
    <location>
        <begin position="22"/>
        <end position="31"/>
    </location>
</feature>
<feature type="region of interest" description="Disordered" evidence="16">
    <location>
        <begin position="89"/>
        <end position="210"/>
    </location>
</feature>
<evidence type="ECO:0000256" key="2">
    <source>
        <dbReference type="ARBA" id="ARBA00012513"/>
    </source>
</evidence>
<keyword evidence="6 17" id="KW-0812">Transmembrane</keyword>
<proteinExistence type="inferred from homology"/>
<keyword evidence="11 17" id="KW-0472">Membrane</keyword>
<evidence type="ECO:0000256" key="6">
    <source>
        <dbReference type="ARBA" id="ARBA00022692"/>
    </source>
</evidence>
<dbReference type="Pfam" id="PF07714">
    <property type="entry name" value="PK_Tyr_Ser-Thr"/>
    <property type="match status" value="1"/>
</dbReference>
<comment type="subcellular location">
    <subcellularLocation>
        <location evidence="1">Cell membrane</location>
        <topology evidence="1">Single-pass membrane protein</topology>
    </subcellularLocation>
</comment>
<keyword evidence="5" id="KW-0808">Transferase</keyword>
<keyword evidence="10 17" id="KW-1133">Transmembrane helix</keyword>
<feature type="compositionally biased region" description="Low complexity" evidence="16">
    <location>
        <begin position="109"/>
        <end position="119"/>
    </location>
</feature>
<dbReference type="Gene3D" id="3.30.200.20">
    <property type="entry name" value="Phosphorylase Kinase, domain 1"/>
    <property type="match status" value="1"/>
</dbReference>
<evidence type="ECO:0000256" key="12">
    <source>
        <dbReference type="ARBA" id="ARBA00047899"/>
    </source>
</evidence>
<comment type="caution">
    <text evidence="19">The sequence shown here is derived from an EMBL/GenBank/DDBJ whole genome shotgun (WGS) entry which is preliminary data.</text>
</comment>
<dbReference type="PANTHER" id="PTHR47982:SF33">
    <property type="entry name" value="PROLINE-RICH RECEPTOR-LIKE PROTEIN KINASE PERK15"/>
    <property type="match status" value="1"/>
</dbReference>
<dbReference type="SUPFAM" id="SSF56112">
    <property type="entry name" value="Protein kinase-like (PK-like)"/>
    <property type="match status" value="1"/>
</dbReference>
<keyword evidence="9 14" id="KW-0067">ATP-binding</keyword>
<dbReference type="AlphaFoldDB" id="A0A8K0HDN4"/>
<dbReference type="InterPro" id="IPR000719">
    <property type="entry name" value="Prot_kinase_dom"/>
</dbReference>
<evidence type="ECO:0000256" key="1">
    <source>
        <dbReference type="ARBA" id="ARBA00004162"/>
    </source>
</evidence>
<comment type="catalytic activity">
    <reaction evidence="13">
        <text>L-seryl-[protein] + ATP = O-phospho-L-seryl-[protein] + ADP + H(+)</text>
        <dbReference type="Rhea" id="RHEA:17989"/>
        <dbReference type="Rhea" id="RHEA-COMP:9863"/>
        <dbReference type="Rhea" id="RHEA-COMP:11604"/>
        <dbReference type="ChEBI" id="CHEBI:15378"/>
        <dbReference type="ChEBI" id="CHEBI:29999"/>
        <dbReference type="ChEBI" id="CHEBI:30616"/>
        <dbReference type="ChEBI" id="CHEBI:83421"/>
        <dbReference type="ChEBI" id="CHEBI:456216"/>
        <dbReference type="EC" id="2.7.11.1"/>
    </reaction>
</comment>
<dbReference type="InterPro" id="IPR008271">
    <property type="entry name" value="Ser/Thr_kinase_AS"/>
</dbReference>
<evidence type="ECO:0000256" key="10">
    <source>
        <dbReference type="ARBA" id="ARBA00022989"/>
    </source>
</evidence>
<dbReference type="CDD" id="cd14066">
    <property type="entry name" value="STKc_IRAK"/>
    <property type="match status" value="1"/>
</dbReference>
<dbReference type="FunFam" id="3.30.200.20:FF:000162">
    <property type="entry name" value="Adenine nucleotide alpha hydrolase-like domain kinase"/>
    <property type="match status" value="1"/>
</dbReference>
<feature type="transmembrane region" description="Helical" evidence="17">
    <location>
        <begin position="59"/>
        <end position="81"/>
    </location>
</feature>
<dbReference type="SMART" id="SM00220">
    <property type="entry name" value="S_TKc"/>
    <property type="match status" value="1"/>
</dbReference>
<keyword evidence="4 15" id="KW-0723">Serine/threonine-protein kinase</keyword>
<evidence type="ECO:0000256" key="9">
    <source>
        <dbReference type="ARBA" id="ARBA00022840"/>
    </source>
</evidence>
<dbReference type="InterPro" id="IPR001245">
    <property type="entry name" value="Ser-Thr/Tyr_kinase_cat_dom"/>
</dbReference>
<dbReference type="GO" id="GO:0005524">
    <property type="term" value="F:ATP binding"/>
    <property type="evidence" value="ECO:0007669"/>
    <property type="project" value="UniProtKB-UniRule"/>
</dbReference>
<feature type="domain" description="Protein kinase" evidence="18">
    <location>
        <begin position="232"/>
        <end position="494"/>
    </location>
</feature>
<keyword evidence="20" id="KW-1185">Reference proteome</keyword>
<evidence type="ECO:0000256" key="11">
    <source>
        <dbReference type="ARBA" id="ARBA00023136"/>
    </source>
</evidence>
<dbReference type="PROSITE" id="PS50011">
    <property type="entry name" value="PROTEIN_KINASE_DOM"/>
    <property type="match status" value="1"/>
</dbReference>
<name>A0A8K0HDN4_9ROSA</name>
<evidence type="ECO:0000256" key="17">
    <source>
        <dbReference type="SAM" id="Phobius"/>
    </source>
</evidence>
<dbReference type="InterPro" id="IPR011009">
    <property type="entry name" value="Kinase-like_dom_sf"/>
</dbReference>
<dbReference type="InterPro" id="IPR017441">
    <property type="entry name" value="Protein_kinase_ATP_BS"/>
</dbReference>
<reference evidence="19" key="1">
    <citation type="submission" date="2020-03" db="EMBL/GenBank/DDBJ databases">
        <title>A high-quality chromosome-level genome assembly of a woody plant with both climbing and erect habits, Rhamnella rubrinervis.</title>
        <authorList>
            <person name="Lu Z."/>
            <person name="Yang Y."/>
            <person name="Zhu X."/>
            <person name="Sun Y."/>
        </authorList>
    </citation>
    <scope>NUCLEOTIDE SEQUENCE</scope>
    <source>
        <strain evidence="19">BYM</strain>
        <tissue evidence="19">Leaf</tissue>
    </source>
</reference>
<sequence length="494" mass="53035">MPALSPEISPATKASTHPPPSTTETTPTIPRSTPPPLLTAEFPLPPPVPPKKGNIPKGMLAGIGIGAIFMLVAVCIFLAFYGRWNRKKTREQGSRHYNSEAPPQNKEGAAASHPPSSSANRSLKPPPPPPPSSSANRSLKPPPPPPPSSSANRSLKPPPPPPPTSSSSANSSLKPPPPPPPSSSANSSLKPPPPPPPSSSANSSLKPSPGIVFGSSPITFTSEELEIATNSFSKENYLGKGGFGLVHKGVLPNGTVVAVKQLKPESGQGESEFWTEVDVISRVHHKHLVSLVGYCNCRNHRMLVYEFIPNNTLEFHLHGKGKKKLKWPTRMKIALGSAKGLSYLHDDCQPKIIHRDIKADNILLDDNFEAKVADFGLAKFFPESDTHVSTGIKGTSGYIDTEYASGGKLTNKSDVFSFGVVLLELITGREPYSMLNWARPLLMQALESGNYNDLIDPSLRNRYDSGEMTRMVNCAAACVLHPANLRPPMSEVVS</sequence>
<evidence type="ECO:0000256" key="4">
    <source>
        <dbReference type="ARBA" id="ARBA00022527"/>
    </source>
</evidence>
<evidence type="ECO:0000256" key="15">
    <source>
        <dbReference type="RuleBase" id="RU000304"/>
    </source>
</evidence>
<dbReference type="GO" id="GO:0005886">
    <property type="term" value="C:plasma membrane"/>
    <property type="evidence" value="ECO:0007669"/>
    <property type="project" value="UniProtKB-SubCell"/>
</dbReference>
<feature type="compositionally biased region" description="Pro residues" evidence="16">
    <location>
        <begin position="32"/>
        <end position="50"/>
    </location>
</feature>
<protein>
    <recommendedName>
        <fullName evidence="2">non-specific serine/threonine protein kinase</fullName>
        <ecNumber evidence="2">2.7.11.1</ecNumber>
    </recommendedName>
</protein>
<dbReference type="EMBL" id="VOIH02000003">
    <property type="protein sequence ID" value="KAF3450752.1"/>
    <property type="molecule type" value="Genomic_DNA"/>
</dbReference>
<dbReference type="GO" id="GO:0004674">
    <property type="term" value="F:protein serine/threonine kinase activity"/>
    <property type="evidence" value="ECO:0007669"/>
    <property type="project" value="UniProtKB-KW"/>
</dbReference>
<comment type="similarity">
    <text evidence="15">Belongs to the protein kinase superfamily.</text>
</comment>
<dbReference type="PROSITE" id="PS00107">
    <property type="entry name" value="PROTEIN_KINASE_ATP"/>
    <property type="match status" value="1"/>
</dbReference>
<dbReference type="FunFam" id="1.10.510.10:FF:000173">
    <property type="entry name" value="proline-rich receptor-like protein kinase PERK8"/>
    <property type="match status" value="1"/>
</dbReference>
<dbReference type="Proteomes" id="UP000796880">
    <property type="component" value="Unassembled WGS sequence"/>
</dbReference>
<accession>A0A8K0HDN4</accession>
<dbReference type="PANTHER" id="PTHR47982">
    <property type="entry name" value="PROLINE-RICH RECEPTOR-LIKE PROTEIN KINASE PERK4"/>
    <property type="match status" value="1"/>
</dbReference>
<feature type="region of interest" description="Disordered" evidence="16">
    <location>
        <begin position="1"/>
        <end position="50"/>
    </location>
</feature>